<evidence type="ECO:0000256" key="3">
    <source>
        <dbReference type="ARBA" id="ARBA00023163"/>
    </source>
</evidence>
<organism evidence="6 7">
    <name type="scientific">Lutibacter profundi</name>
    <dbReference type="NCBI Taxonomy" id="1622118"/>
    <lineage>
        <taxon>Bacteria</taxon>
        <taxon>Pseudomonadati</taxon>
        <taxon>Bacteroidota</taxon>
        <taxon>Flavobacteriia</taxon>
        <taxon>Flavobacteriales</taxon>
        <taxon>Flavobacteriaceae</taxon>
        <taxon>Lutibacter</taxon>
    </lineage>
</organism>
<protein>
    <submittedName>
        <fullName evidence="6">Crp/Fnr family transcriptional regulator</fullName>
    </submittedName>
</protein>
<reference evidence="7" key="1">
    <citation type="submission" date="2015-12" db="EMBL/GenBank/DDBJ databases">
        <title>Complete genome sequence of Lutibacter profundus strain LP1.</title>
        <authorList>
            <person name="Wissuwa J."/>
            <person name="Le Moine Bauer S."/>
            <person name="Stokke R."/>
            <person name="Dahle H."/>
            <person name="Steen I.H."/>
        </authorList>
    </citation>
    <scope>NUCLEOTIDE SEQUENCE [LARGE SCALE GENOMIC DNA]</scope>
    <source>
        <strain evidence="7">LP1</strain>
    </source>
</reference>
<dbReference type="Gene3D" id="1.10.10.10">
    <property type="entry name" value="Winged helix-like DNA-binding domain superfamily/Winged helix DNA-binding domain"/>
    <property type="match status" value="1"/>
</dbReference>
<evidence type="ECO:0000259" key="4">
    <source>
        <dbReference type="PROSITE" id="PS50042"/>
    </source>
</evidence>
<dbReference type="Pfam" id="PF00027">
    <property type="entry name" value="cNMP_binding"/>
    <property type="match status" value="1"/>
</dbReference>
<dbReference type="InterPro" id="IPR000595">
    <property type="entry name" value="cNMP-bd_dom"/>
</dbReference>
<dbReference type="STRING" id="1622118.Lupro_00080"/>
<evidence type="ECO:0000259" key="5">
    <source>
        <dbReference type="PROSITE" id="PS51063"/>
    </source>
</evidence>
<evidence type="ECO:0000313" key="6">
    <source>
        <dbReference type="EMBL" id="AMC12132.1"/>
    </source>
</evidence>
<dbReference type="AlphaFoldDB" id="A0A120IEM2"/>
<dbReference type="GO" id="GO:0005829">
    <property type="term" value="C:cytosol"/>
    <property type="evidence" value="ECO:0007669"/>
    <property type="project" value="TreeGrafter"/>
</dbReference>
<dbReference type="CDD" id="cd00038">
    <property type="entry name" value="CAP_ED"/>
    <property type="match status" value="1"/>
</dbReference>
<dbReference type="SUPFAM" id="SSF46785">
    <property type="entry name" value="Winged helix' DNA-binding domain"/>
    <property type="match status" value="1"/>
</dbReference>
<keyword evidence="2" id="KW-0238">DNA-binding</keyword>
<dbReference type="SUPFAM" id="SSF51206">
    <property type="entry name" value="cAMP-binding domain-like"/>
    <property type="match status" value="1"/>
</dbReference>
<dbReference type="Gene3D" id="2.60.120.10">
    <property type="entry name" value="Jelly Rolls"/>
    <property type="match status" value="1"/>
</dbReference>
<dbReference type="EMBL" id="CP013355">
    <property type="protein sequence ID" value="AMC12132.1"/>
    <property type="molecule type" value="Genomic_DNA"/>
</dbReference>
<dbReference type="PROSITE" id="PS51063">
    <property type="entry name" value="HTH_CRP_2"/>
    <property type="match status" value="1"/>
</dbReference>
<dbReference type="Pfam" id="PF13545">
    <property type="entry name" value="HTH_Crp_2"/>
    <property type="match status" value="1"/>
</dbReference>
<evidence type="ECO:0000256" key="2">
    <source>
        <dbReference type="ARBA" id="ARBA00023125"/>
    </source>
</evidence>
<dbReference type="InterPro" id="IPR036388">
    <property type="entry name" value="WH-like_DNA-bd_sf"/>
</dbReference>
<dbReference type="InterPro" id="IPR014710">
    <property type="entry name" value="RmlC-like_jellyroll"/>
</dbReference>
<name>A0A120IEM2_9FLAO</name>
<dbReference type="InterPro" id="IPR012318">
    <property type="entry name" value="HTH_CRP"/>
</dbReference>
<feature type="domain" description="Cyclic nucleotide-binding" evidence="4">
    <location>
        <begin position="9"/>
        <end position="76"/>
    </location>
</feature>
<dbReference type="PANTHER" id="PTHR24567:SF26">
    <property type="entry name" value="REGULATORY PROTEIN YEIL"/>
    <property type="match status" value="1"/>
</dbReference>
<accession>A0A120IEM2</accession>
<dbReference type="GO" id="GO:0003700">
    <property type="term" value="F:DNA-binding transcription factor activity"/>
    <property type="evidence" value="ECO:0007669"/>
    <property type="project" value="TreeGrafter"/>
</dbReference>
<dbReference type="InterPro" id="IPR050397">
    <property type="entry name" value="Env_Response_Regulators"/>
</dbReference>
<dbReference type="PATRIC" id="fig|1622118.3.peg.16"/>
<dbReference type="GO" id="GO:0003677">
    <property type="term" value="F:DNA binding"/>
    <property type="evidence" value="ECO:0007669"/>
    <property type="project" value="UniProtKB-KW"/>
</dbReference>
<dbReference type="Proteomes" id="UP000059672">
    <property type="component" value="Chromosome"/>
</dbReference>
<proteinExistence type="predicted"/>
<dbReference type="KEGG" id="lut:Lupro_00080"/>
<keyword evidence="1" id="KW-0805">Transcription regulation</keyword>
<dbReference type="InterPro" id="IPR036390">
    <property type="entry name" value="WH_DNA-bd_sf"/>
</dbReference>
<dbReference type="SMART" id="SM00419">
    <property type="entry name" value="HTH_CRP"/>
    <property type="match status" value="1"/>
</dbReference>
<dbReference type="PROSITE" id="PS50042">
    <property type="entry name" value="CNMP_BINDING_3"/>
    <property type="match status" value="1"/>
</dbReference>
<reference evidence="6 7" key="2">
    <citation type="journal article" date="2016" name="Int. J. Syst. Evol. Microbiol.">
        <title>Lutibacter profundi sp. nov., isolated from a deep-sea hydrothermal system on the Arctic Mid-Ocean Ridge and emended description of the genus Lutibacter.</title>
        <authorList>
            <person name="Le Moine Bauer S."/>
            <person name="Roalkvam I."/>
            <person name="Steen I.H."/>
            <person name="Dahle H."/>
        </authorList>
    </citation>
    <scope>NUCLEOTIDE SEQUENCE [LARGE SCALE GENOMIC DNA]</scope>
    <source>
        <strain evidence="6 7">LP1</strain>
    </source>
</reference>
<dbReference type="PANTHER" id="PTHR24567">
    <property type="entry name" value="CRP FAMILY TRANSCRIPTIONAL REGULATORY PROTEIN"/>
    <property type="match status" value="1"/>
</dbReference>
<feature type="domain" description="HTH crp-type" evidence="5">
    <location>
        <begin position="145"/>
        <end position="210"/>
    </location>
</feature>
<evidence type="ECO:0000313" key="7">
    <source>
        <dbReference type="Proteomes" id="UP000059672"/>
    </source>
</evidence>
<evidence type="ECO:0000256" key="1">
    <source>
        <dbReference type="ARBA" id="ARBA00023015"/>
    </source>
</evidence>
<dbReference type="InterPro" id="IPR018490">
    <property type="entry name" value="cNMP-bd_dom_sf"/>
</dbReference>
<gene>
    <name evidence="6" type="ORF">Lupro_00080</name>
</gene>
<keyword evidence="7" id="KW-1185">Reference proteome</keyword>
<sequence>MREKLNDYYSEIFEKELLDEIVNFGMFRGMKSGETLIDIGDEMSHVPLILNGAVKIIREDSKGDDIVVYFLEKGDTCAISFVNCIYSSKSMFRGITEKETEAVFVPVEKVDDWLKKYETWRRFIIDSYHVRLIEMVEAIDSLAFMKLDDRLHKFLTDKVKIMKDNVLIITHQEIADDLNTSRVVVSRLLKQLENEGKIKIRRNRIIIDKI</sequence>
<keyword evidence="3" id="KW-0804">Transcription</keyword>